<evidence type="ECO:0000313" key="2">
    <source>
        <dbReference type="Proteomes" id="UP001352852"/>
    </source>
</evidence>
<dbReference type="EMBL" id="JAHUTJ010058639">
    <property type="protein sequence ID" value="MED6287396.1"/>
    <property type="molecule type" value="Genomic_DNA"/>
</dbReference>
<comment type="caution">
    <text evidence="1">The sequence shown here is derived from an EMBL/GenBank/DDBJ whole genome shotgun (WGS) entry which is preliminary data.</text>
</comment>
<reference evidence="1 2" key="1">
    <citation type="submission" date="2021-06" db="EMBL/GenBank/DDBJ databases">
        <authorList>
            <person name="Palmer J.M."/>
        </authorList>
    </citation>
    <scope>NUCLEOTIDE SEQUENCE [LARGE SCALE GENOMIC DNA]</scope>
    <source>
        <strain evidence="1 2">CL_MEX2019</strain>
        <tissue evidence="1">Muscle</tissue>
    </source>
</reference>
<sequence length="112" mass="12778">MPNHCFGPYVTIQEGLVRCLQTSFSNWKSFAYSDTFQLNIRQCKDILNPVAPQITFSQQLNLNPVFILQAYFNITSFQRTHPKPEEPDTVFMLVNIASTVSYSMYNVESGSA</sequence>
<organism evidence="1 2">
    <name type="scientific">Characodon lateralis</name>
    <dbReference type="NCBI Taxonomy" id="208331"/>
    <lineage>
        <taxon>Eukaryota</taxon>
        <taxon>Metazoa</taxon>
        <taxon>Chordata</taxon>
        <taxon>Craniata</taxon>
        <taxon>Vertebrata</taxon>
        <taxon>Euteleostomi</taxon>
        <taxon>Actinopterygii</taxon>
        <taxon>Neopterygii</taxon>
        <taxon>Teleostei</taxon>
        <taxon>Neoteleostei</taxon>
        <taxon>Acanthomorphata</taxon>
        <taxon>Ovalentaria</taxon>
        <taxon>Atherinomorphae</taxon>
        <taxon>Cyprinodontiformes</taxon>
        <taxon>Goodeidae</taxon>
        <taxon>Characodon</taxon>
    </lineage>
</organism>
<proteinExistence type="predicted"/>
<name>A0ABU7EK14_9TELE</name>
<dbReference type="Proteomes" id="UP001352852">
    <property type="component" value="Unassembled WGS sequence"/>
</dbReference>
<accession>A0ABU7EK14</accession>
<gene>
    <name evidence="1" type="ORF">CHARACLAT_015924</name>
</gene>
<keyword evidence="2" id="KW-1185">Reference proteome</keyword>
<evidence type="ECO:0000313" key="1">
    <source>
        <dbReference type="EMBL" id="MED6287396.1"/>
    </source>
</evidence>
<protein>
    <submittedName>
        <fullName evidence="1">Uncharacterized protein</fullName>
    </submittedName>
</protein>